<evidence type="ECO:0000313" key="2">
    <source>
        <dbReference type="EMBL" id="NDV33271.1"/>
    </source>
</evidence>
<feature type="compositionally biased region" description="Polar residues" evidence="1">
    <location>
        <begin position="251"/>
        <end position="269"/>
    </location>
</feature>
<organism evidence="2">
    <name type="scientific">Arcella intermedia</name>
    <dbReference type="NCBI Taxonomy" id="1963864"/>
    <lineage>
        <taxon>Eukaryota</taxon>
        <taxon>Amoebozoa</taxon>
        <taxon>Tubulinea</taxon>
        <taxon>Elardia</taxon>
        <taxon>Arcellinida</taxon>
        <taxon>Sphaerothecina</taxon>
        <taxon>Arcellidae</taxon>
        <taxon>Arcella</taxon>
    </lineage>
</organism>
<proteinExistence type="predicted"/>
<feature type="compositionally biased region" description="Low complexity" evidence="1">
    <location>
        <begin position="84"/>
        <end position="93"/>
    </location>
</feature>
<reference evidence="2" key="1">
    <citation type="journal article" date="2020" name="J. Eukaryot. Microbiol.">
        <title>De novo Sequencing, Assembly and Annotation of the Transcriptome for the Free-Living Testate Amoeba Arcella intermedia.</title>
        <authorList>
            <person name="Ribeiro G.M."/>
            <person name="Porfirio-Sousa A.L."/>
            <person name="Maurer-Alcala X.X."/>
            <person name="Katz L.A."/>
            <person name="Lahr D.J.G."/>
        </authorList>
    </citation>
    <scope>NUCLEOTIDE SEQUENCE</scope>
</reference>
<sequence>MHSPTSTSTMSPTKHEPPSLTETLDDTQKIEPTQVPSQNPSQSETQPPITEESTSNANLIQHLLDNHPPQSITESIGPTQPLDPTQQIQNIPPENNPPVPTSDHTSLPMTDNNQALPLTDNIAPIPATDTTAPINPDNVTVNTPPAPTTVHSNVPVTTNEHQTTASPAPQPTNKDTPQENNTSTPITDTPLTTNNTTPIPTTDTTAPIPDNHIPVPSDNSTPVPPQDNTAQNMDIGESATDPPPSIEPEKSSTPNSDLQPQTQLDSSPQEHALFKEQNTDGIPQNPNEHVDETQNQIFFPHNQIEEKDNRSSIWDFGMSNLEQELFGDDWTN</sequence>
<feature type="compositionally biased region" description="Low complexity" evidence="1">
    <location>
        <begin position="1"/>
        <end position="12"/>
    </location>
</feature>
<feature type="compositionally biased region" description="Low complexity" evidence="1">
    <location>
        <begin position="181"/>
        <end position="210"/>
    </location>
</feature>
<feature type="compositionally biased region" description="Polar residues" evidence="1">
    <location>
        <begin position="217"/>
        <end position="232"/>
    </location>
</feature>
<feature type="compositionally biased region" description="Polar residues" evidence="1">
    <location>
        <begin position="68"/>
        <end position="78"/>
    </location>
</feature>
<dbReference type="AlphaFoldDB" id="A0A6B2L8K2"/>
<name>A0A6B2L8K2_9EUKA</name>
<feature type="compositionally biased region" description="Polar residues" evidence="1">
    <location>
        <begin position="151"/>
        <end position="180"/>
    </location>
</feature>
<accession>A0A6B2L8K2</accession>
<evidence type="ECO:0000256" key="1">
    <source>
        <dbReference type="SAM" id="MobiDB-lite"/>
    </source>
</evidence>
<dbReference type="EMBL" id="GIBP01004302">
    <property type="protein sequence ID" value="NDV33271.1"/>
    <property type="molecule type" value="Transcribed_RNA"/>
</dbReference>
<feature type="compositionally biased region" description="Polar residues" evidence="1">
    <location>
        <begin position="279"/>
        <end position="294"/>
    </location>
</feature>
<feature type="compositionally biased region" description="Polar residues" evidence="1">
    <location>
        <begin position="102"/>
        <end position="116"/>
    </location>
</feature>
<protein>
    <submittedName>
        <fullName evidence="2">Uncharacterized protein</fullName>
    </submittedName>
</protein>
<feature type="region of interest" description="Disordered" evidence="1">
    <location>
        <begin position="1"/>
        <end position="294"/>
    </location>
</feature>
<feature type="compositionally biased region" description="Polar residues" evidence="1">
    <location>
        <begin position="30"/>
        <end position="59"/>
    </location>
</feature>